<dbReference type="Proteomes" id="UP000494040">
    <property type="component" value="Unassembled WGS sequence"/>
</dbReference>
<dbReference type="RefSeq" id="XP_024084484.1">
    <property type="nucleotide sequence ID" value="XM_024228716.1"/>
</dbReference>
<accession>A0A8I6SJM8</accession>
<dbReference type="OrthoDB" id="6366777at2759"/>
<dbReference type="KEGG" id="clec:112127582"/>
<sequence length="156" mass="18679">MVKSFFFNQWPTGSPVFNITENIWEHLSKLFIRLQPVPEHRRDETHKEQGEEEIFLRCFRLYDLPYRILTGTGEWTAEVQNYFVNRCDREARLRKTSNVRKGGCTFYGHSCFGGHGKRSDESMDLQEQPDLYEQRLKSSEFFRQWLQAYRTGQVLE</sequence>
<reference evidence="1" key="1">
    <citation type="submission" date="2022-01" db="UniProtKB">
        <authorList>
            <consortium name="EnsemblMetazoa"/>
        </authorList>
    </citation>
    <scope>IDENTIFICATION</scope>
</reference>
<dbReference type="AlphaFoldDB" id="A0A8I6SJM8"/>
<evidence type="ECO:0000313" key="1">
    <source>
        <dbReference type="EnsemblMetazoa" id="XP_024084485.1"/>
    </source>
</evidence>
<dbReference type="GeneID" id="112127582"/>
<name>A0A8I6SJM8_CIMLE</name>
<dbReference type="RefSeq" id="XP_024084485.1">
    <property type="nucleotide sequence ID" value="XM_024228717.1"/>
</dbReference>
<organism evidence="1 2">
    <name type="scientific">Cimex lectularius</name>
    <name type="common">Bed bug</name>
    <name type="synonym">Acanthia lectularia</name>
    <dbReference type="NCBI Taxonomy" id="79782"/>
    <lineage>
        <taxon>Eukaryota</taxon>
        <taxon>Metazoa</taxon>
        <taxon>Ecdysozoa</taxon>
        <taxon>Arthropoda</taxon>
        <taxon>Hexapoda</taxon>
        <taxon>Insecta</taxon>
        <taxon>Pterygota</taxon>
        <taxon>Neoptera</taxon>
        <taxon>Paraneoptera</taxon>
        <taxon>Hemiptera</taxon>
        <taxon>Heteroptera</taxon>
        <taxon>Panheteroptera</taxon>
        <taxon>Cimicomorpha</taxon>
        <taxon>Cimicidae</taxon>
        <taxon>Cimex</taxon>
    </lineage>
</organism>
<keyword evidence="2" id="KW-1185">Reference proteome</keyword>
<protein>
    <submittedName>
        <fullName evidence="1">Uncharacterized protein</fullName>
    </submittedName>
</protein>
<dbReference type="EnsemblMetazoa" id="XM_024228716.1">
    <property type="protein sequence ID" value="XP_024084484.1"/>
    <property type="gene ID" value="LOC112127582"/>
</dbReference>
<dbReference type="EnsemblMetazoa" id="XM_024228717.1">
    <property type="protein sequence ID" value="XP_024084485.1"/>
    <property type="gene ID" value="LOC112127582"/>
</dbReference>
<evidence type="ECO:0000313" key="2">
    <source>
        <dbReference type="Proteomes" id="UP000494040"/>
    </source>
</evidence>
<proteinExistence type="predicted"/>